<dbReference type="PRINTS" id="PR00998">
    <property type="entry name" value="CRBOXYPTASET"/>
</dbReference>
<protein>
    <recommendedName>
        <fullName evidence="1">Metal-dependent carboxypeptidase</fullName>
        <ecNumber evidence="1">3.4.17.19</ecNumber>
    </recommendedName>
</protein>
<dbReference type="SUPFAM" id="SSF55486">
    <property type="entry name" value="Metalloproteases ('zincins'), catalytic domain"/>
    <property type="match status" value="1"/>
</dbReference>
<sequence length="497" mass="56710">MRTAYQRLEERFKRVQVLRSITHLLRWDAEVLMPLGSSGIRAEQLALLDTECTAILLSKRTSVLLDRAETSIDSLPDWQKANVREIRRHWNYARAIPKRVTNSLHRATTKAEVVWRQASEENNFKLLAPQLEKVVDAVREKARLLGASLECSPYDALLEEHDPGRTSAEIDAVFQRLGKRLPGLIENAIEKQSAHPPKPITEKISKARQKELGKQIMKIMGFPFDKGRLDESLHPFTEGTSKDLRITSLFAEHDVLSGLMGVLHETGHAMYDFGLPSEWFFQPVGRDQGMTVHESQALFLEMMIGRTREFMRFAAPKIGKTFGVSGPAWDSENLYRLTTRVNKSLIRMDADEATYTIHVIVRHELEKDLFAGSLRVKDLPEAWNAKFKQYMGIAPDTDTRGCLQDSHWPQAYFGYFPTYALGAIFAAQLFETLKRELPSIMQDIQEGRFAPLFAWLNEKVYQHGARLSTGELLRQATGSPLNPDCYLEYLQGKYVDE</sequence>
<dbReference type="GO" id="GO:0046872">
    <property type="term" value="F:metal ion binding"/>
    <property type="evidence" value="ECO:0007669"/>
    <property type="project" value="UniProtKB-KW"/>
</dbReference>
<dbReference type="GO" id="GO:0006508">
    <property type="term" value="P:proteolysis"/>
    <property type="evidence" value="ECO:0007669"/>
    <property type="project" value="UniProtKB-UniRule"/>
</dbReference>
<dbReference type="PANTHER" id="PTHR34217">
    <property type="entry name" value="METAL-DEPENDENT CARBOXYPEPTIDASE"/>
    <property type="match status" value="1"/>
</dbReference>
<dbReference type="GO" id="GO:0004181">
    <property type="term" value="F:metallocarboxypeptidase activity"/>
    <property type="evidence" value="ECO:0007669"/>
    <property type="project" value="UniProtKB-UniRule"/>
</dbReference>
<dbReference type="PROSITE" id="PS52034">
    <property type="entry name" value="PEPTIDASE_M32"/>
    <property type="match status" value="1"/>
</dbReference>
<feature type="binding site" evidence="2">
    <location>
        <position position="268"/>
    </location>
    <ligand>
        <name>Zn(2+)</name>
        <dbReference type="ChEBI" id="CHEBI:29105"/>
        <note>catalytic</note>
    </ligand>
</feature>
<feature type="active site" description="Proton donor/acceptor" evidence="3">
    <location>
        <position position="265"/>
    </location>
</feature>
<dbReference type="EMBL" id="CP048620">
    <property type="protein sequence ID" value="QPJ64359.1"/>
    <property type="molecule type" value="Genomic_DNA"/>
</dbReference>
<keyword evidence="1" id="KW-0482">Metalloprotease</keyword>
<evidence type="ECO:0000256" key="2">
    <source>
        <dbReference type="PIRSR" id="PIRSR006615-1"/>
    </source>
</evidence>
<feature type="binding site" evidence="2">
    <location>
        <position position="264"/>
    </location>
    <ligand>
        <name>Zn(2+)</name>
        <dbReference type="ChEBI" id="CHEBI:29105"/>
        <note>catalytic</note>
    </ligand>
</feature>
<dbReference type="PANTHER" id="PTHR34217:SF1">
    <property type="entry name" value="CARBOXYPEPTIDASE 1"/>
    <property type="match status" value="1"/>
</dbReference>
<comment type="function">
    <text evidence="1">Broad specificity carboxypetidase that releases amino acids sequentially from the C-terminus, including neutral, aromatic, polar and basic residues.</text>
</comment>
<accession>A0A7T0C0K9</accession>
<keyword evidence="1 2" id="KW-0479">Metal-binding</keyword>
<comment type="similarity">
    <text evidence="1">Belongs to the peptidase M32 family.</text>
</comment>
<gene>
    <name evidence="4" type="ORF">G3M78_02690</name>
</gene>
<name>A0A7T0C0K9_9BACT</name>
<proteinExistence type="inferred from homology"/>
<keyword evidence="1" id="KW-0645">Protease</keyword>
<dbReference type="Proteomes" id="UP000594464">
    <property type="component" value="Chromosome"/>
</dbReference>
<keyword evidence="2" id="KW-0862">Zinc</keyword>
<dbReference type="KEGG" id="nva:G3M78_02690"/>
<dbReference type="Gene3D" id="1.10.1370.30">
    <property type="match status" value="1"/>
</dbReference>
<comment type="catalytic activity">
    <reaction evidence="1">
        <text>Release of a C-terminal amino acid with broad specificity, except for -Pro.</text>
        <dbReference type="EC" id="3.4.17.19"/>
    </reaction>
</comment>
<organism evidence="4 5">
    <name type="scientific">Candidatus Nitrohelix vancouverensis</name>
    <dbReference type="NCBI Taxonomy" id="2705534"/>
    <lineage>
        <taxon>Bacteria</taxon>
        <taxon>Pseudomonadati</taxon>
        <taxon>Nitrospinota/Tectimicrobiota group</taxon>
        <taxon>Nitrospinota</taxon>
        <taxon>Nitrospinia</taxon>
        <taxon>Nitrospinales</taxon>
        <taxon>Nitrospinaceae</taxon>
        <taxon>Candidatus Nitrohelix</taxon>
    </lineage>
</organism>
<dbReference type="Pfam" id="PF02074">
    <property type="entry name" value="Peptidase_M32"/>
    <property type="match status" value="1"/>
</dbReference>
<evidence type="ECO:0000313" key="4">
    <source>
        <dbReference type="EMBL" id="QPJ64359.1"/>
    </source>
</evidence>
<dbReference type="AlphaFoldDB" id="A0A7T0C0K9"/>
<evidence type="ECO:0000256" key="1">
    <source>
        <dbReference type="PIRNR" id="PIRNR006615"/>
    </source>
</evidence>
<feature type="binding site" evidence="2">
    <location>
        <position position="294"/>
    </location>
    <ligand>
        <name>Zn(2+)</name>
        <dbReference type="ChEBI" id="CHEBI:29105"/>
        <note>catalytic</note>
    </ligand>
</feature>
<comment type="cofactor">
    <cofactor evidence="2">
        <name>Zn(2+)</name>
        <dbReference type="ChEBI" id="CHEBI:29105"/>
    </cofactor>
    <text evidence="2">Binds 1 zinc ion per subunit.</text>
</comment>
<evidence type="ECO:0000256" key="3">
    <source>
        <dbReference type="PIRSR" id="PIRSR006615-2"/>
    </source>
</evidence>
<dbReference type="CDD" id="cd06460">
    <property type="entry name" value="M32_Taq"/>
    <property type="match status" value="1"/>
</dbReference>
<dbReference type="InterPro" id="IPR001333">
    <property type="entry name" value="Peptidase_M32_Taq"/>
</dbReference>
<keyword evidence="1" id="KW-0378">Hydrolase</keyword>
<keyword evidence="1 4" id="KW-0121">Carboxypeptidase</keyword>
<reference evidence="5" key="1">
    <citation type="submission" date="2020-02" db="EMBL/GenBank/DDBJ databases">
        <title>Genomic and physiological characterization of two novel Nitrospinaceae genera.</title>
        <authorList>
            <person name="Mueller A.J."/>
            <person name="Jung M.-Y."/>
            <person name="Strachan C.R."/>
            <person name="Herbold C.W."/>
            <person name="Kirkegaard R.H."/>
            <person name="Daims H."/>
        </authorList>
    </citation>
    <scope>NUCLEOTIDE SEQUENCE [LARGE SCALE GENOMIC DNA]</scope>
</reference>
<dbReference type="EC" id="3.4.17.19" evidence="1"/>
<evidence type="ECO:0000313" key="5">
    <source>
        <dbReference type="Proteomes" id="UP000594464"/>
    </source>
</evidence>
<dbReference type="PIRSF" id="PIRSF006615">
    <property type="entry name" value="Zn_crbxpep_Taq"/>
    <property type="match status" value="1"/>
</dbReference>